<dbReference type="GO" id="GO:0005840">
    <property type="term" value="C:ribosome"/>
    <property type="evidence" value="ECO:0007669"/>
    <property type="project" value="UniProtKB-KW"/>
</dbReference>
<organism evidence="4 5">
    <name type="scientific">Schizopora paradoxa</name>
    <dbReference type="NCBI Taxonomy" id="27342"/>
    <lineage>
        <taxon>Eukaryota</taxon>
        <taxon>Fungi</taxon>
        <taxon>Dikarya</taxon>
        <taxon>Basidiomycota</taxon>
        <taxon>Agaricomycotina</taxon>
        <taxon>Agaricomycetes</taxon>
        <taxon>Hymenochaetales</taxon>
        <taxon>Schizoporaceae</taxon>
        <taxon>Schizopora</taxon>
    </lineage>
</organism>
<dbReference type="EMBL" id="KQ085900">
    <property type="protein sequence ID" value="KLO17854.1"/>
    <property type="molecule type" value="Genomic_DNA"/>
</dbReference>
<evidence type="ECO:0000313" key="5">
    <source>
        <dbReference type="Proteomes" id="UP000053477"/>
    </source>
</evidence>
<dbReference type="STRING" id="27342.A0A0H2S1H1"/>
<evidence type="ECO:0000256" key="3">
    <source>
        <dbReference type="ARBA" id="ARBA00023274"/>
    </source>
</evidence>
<dbReference type="CDD" id="cd00364">
    <property type="entry name" value="Ribosomal_uS17"/>
    <property type="match status" value="1"/>
</dbReference>
<dbReference type="InterPro" id="IPR012340">
    <property type="entry name" value="NA-bd_OB-fold"/>
</dbReference>
<dbReference type="OrthoDB" id="274752at2759"/>
<dbReference type="GO" id="GO:0005739">
    <property type="term" value="C:mitochondrion"/>
    <property type="evidence" value="ECO:0007669"/>
    <property type="project" value="TreeGrafter"/>
</dbReference>
<dbReference type="PANTHER" id="PTHR10744">
    <property type="entry name" value="40S RIBOSOMAL PROTEIN S11 FAMILY MEMBER"/>
    <property type="match status" value="1"/>
</dbReference>
<sequence>MPPGPLQLTGLVTKVGFMNKTATVTVSRWATHAKTMKRIERSKKYLTHDPENQLRMEDRVVIINCPPVSARKRFALHKILKSPEAERDAKHAREAAAVAEARNPGVAATGMKS</sequence>
<dbReference type="PANTHER" id="PTHR10744:SF1">
    <property type="entry name" value="SMALL RIBOSOMAL SUBUNIT PROTEIN US17M"/>
    <property type="match status" value="1"/>
</dbReference>
<evidence type="ECO:0000256" key="1">
    <source>
        <dbReference type="ARBA" id="ARBA00010254"/>
    </source>
</evidence>
<dbReference type="InParanoid" id="A0A0H2S1H1"/>
<keyword evidence="2" id="KW-0689">Ribosomal protein</keyword>
<dbReference type="InterPro" id="IPR000266">
    <property type="entry name" value="Ribosomal_uS17"/>
</dbReference>
<dbReference type="GO" id="GO:1990904">
    <property type="term" value="C:ribonucleoprotein complex"/>
    <property type="evidence" value="ECO:0007669"/>
    <property type="project" value="UniProtKB-KW"/>
</dbReference>
<reference evidence="4 5" key="1">
    <citation type="submission" date="2015-04" db="EMBL/GenBank/DDBJ databases">
        <title>Complete genome sequence of Schizopora paradoxa KUC8140, a cosmopolitan wood degrader in East Asia.</title>
        <authorList>
            <consortium name="DOE Joint Genome Institute"/>
            <person name="Min B."/>
            <person name="Park H."/>
            <person name="Jang Y."/>
            <person name="Kim J.-J."/>
            <person name="Kim K.H."/>
            <person name="Pangilinan J."/>
            <person name="Lipzen A."/>
            <person name="Riley R."/>
            <person name="Grigoriev I.V."/>
            <person name="Spatafora J.W."/>
            <person name="Choi I.-G."/>
        </authorList>
    </citation>
    <scope>NUCLEOTIDE SEQUENCE [LARGE SCALE GENOMIC DNA]</scope>
    <source>
        <strain evidence="4 5">KUC8140</strain>
    </source>
</reference>
<dbReference type="Pfam" id="PF00366">
    <property type="entry name" value="Ribosomal_S17"/>
    <property type="match status" value="1"/>
</dbReference>
<protein>
    <submittedName>
        <fullName evidence="4">Nucleic acid-binding protein</fullName>
    </submittedName>
</protein>
<comment type="similarity">
    <text evidence="1">Belongs to the universal ribosomal protein uS17 family.</text>
</comment>
<evidence type="ECO:0000256" key="2">
    <source>
        <dbReference type="ARBA" id="ARBA00022980"/>
    </source>
</evidence>
<dbReference type="Proteomes" id="UP000053477">
    <property type="component" value="Unassembled WGS sequence"/>
</dbReference>
<name>A0A0H2S1H1_9AGAM</name>
<dbReference type="Gene3D" id="2.40.50.140">
    <property type="entry name" value="Nucleic acid-binding proteins"/>
    <property type="match status" value="1"/>
</dbReference>
<dbReference type="SUPFAM" id="SSF50249">
    <property type="entry name" value="Nucleic acid-binding proteins"/>
    <property type="match status" value="1"/>
</dbReference>
<keyword evidence="3" id="KW-0687">Ribonucleoprotein</keyword>
<evidence type="ECO:0000313" key="4">
    <source>
        <dbReference type="EMBL" id="KLO17854.1"/>
    </source>
</evidence>
<accession>A0A0H2S1H1</accession>
<keyword evidence="5" id="KW-1185">Reference proteome</keyword>
<dbReference type="GO" id="GO:0003735">
    <property type="term" value="F:structural constituent of ribosome"/>
    <property type="evidence" value="ECO:0007669"/>
    <property type="project" value="InterPro"/>
</dbReference>
<dbReference type="GO" id="GO:0006412">
    <property type="term" value="P:translation"/>
    <property type="evidence" value="ECO:0007669"/>
    <property type="project" value="InterPro"/>
</dbReference>
<gene>
    <name evidence="4" type="ORF">SCHPADRAFT_145014</name>
</gene>
<dbReference type="AlphaFoldDB" id="A0A0H2S1H1"/>
<proteinExistence type="inferred from homology"/>